<evidence type="ECO:0000256" key="3">
    <source>
        <dbReference type="ARBA" id="ARBA00023027"/>
    </source>
</evidence>
<keyword evidence="2 4" id="KW-0560">Oxidoreductase</keyword>
<dbReference type="OMA" id="IEAVHCP"/>
<accession>A0A1R3RW23</accession>
<feature type="domain" description="D-isomer specific 2-hydroxyacid dehydrogenase NAD-binding" evidence="6">
    <location>
        <begin position="140"/>
        <end position="283"/>
    </location>
</feature>
<evidence type="ECO:0000313" key="8">
    <source>
        <dbReference type="Proteomes" id="UP000188318"/>
    </source>
</evidence>
<evidence type="ECO:0000256" key="1">
    <source>
        <dbReference type="ARBA" id="ARBA00005854"/>
    </source>
</evidence>
<dbReference type="PANTHER" id="PTHR43761:SF1">
    <property type="entry name" value="D-ISOMER SPECIFIC 2-HYDROXYACID DEHYDROGENASE CATALYTIC DOMAIN-CONTAINING PROTEIN-RELATED"/>
    <property type="match status" value="1"/>
</dbReference>
<dbReference type="SUPFAM" id="SSF51735">
    <property type="entry name" value="NAD(P)-binding Rossmann-fold domains"/>
    <property type="match status" value="1"/>
</dbReference>
<gene>
    <name evidence="7" type="ORF">ASPCADRAFT_512903</name>
</gene>
<dbReference type="InterPro" id="IPR050418">
    <property type="entry name" value="D-iso_2-hydroxyacid_DH_PdxB"/>
</dbReference>
<dbReference type="STRING" id="602072.A0A1R3RW23"/>
<evidence type="ECO:0000256" key="4">
    <source>
        <dbReference type="RuleBase" id="RU003719"/>
    </source>
</evidence>
<name>A0A1R3RW23_ASPC5</name>
<keyword evidence="8" id="KW-1185">Reference proteome</keyword>
<keyword evidence="3" id="KW-0520">NAD</keyword>
<dbReference type="InterPro" id="IPR006140">
    <property type="entry name" value="D-isomer_DH_NAD-bd"/>
</dbReference>
<evidence type="ECO:0000256" key="2">
    <source>
        <dbReference type="ARBA" id="ARBA00023002"/>
    </source>
</evidence>
<proteinExistence type="inferred from homology"/>
<feature type="domain" description="D-isomer specific 2-hydroxyacid dehydrogenase catalytic" evidence="5">
    <location>
        <begin position="23"/>
        <end position="284"/>
    </location>
</feature>
<reference evidence="8" key="1">
    <citation type="journal article" date="2017" name="Genome Biol.">
        <title>Comparative genomics reveals high biological diversity and specific adaptations in the industrially and medically important fungal genus Aspergillus.</title>
        <authorList>
            <person name="de Vries R.P."/>
            <person name="Riley R."/>
            <person name="Wiebenga A."/>
            <person name="Aguilar-Osorio G."/>
            <person name="Amillis S."/>
            <person name="Uchima C.A."/>
            <person name="Anderluh G."/>
            <person name="Asadollahi M."/>
            <person name="Askin M."/>
            <person name="Barry K."/>
            <person name="Battaglia E."/>
            <person name="Bayram O."/>
            <person name="Benocci T."/>
            <person name="Braus-Stromeyer S.A."/>
            <person name="Caldana C."/>
            <person name="Canovas D."/>
            <person name="Cerqueira G.C."/>
            <person name="Chen F."/>
            <person name="Chen W."/>
            <person name="Choi C."/>
            <person name="Clum A."/>
            <person name="Dos Santos R.A."/>
            <person name="Damasio A.R."/>
            <person name="Diallinas G."/>
            <person name="Emri T."/>
            <person name="Fekete E."/>
            <person name="Flipphi M."/>
            <person name="Freyberg S."/>
            <person name="Gallo A."/>
            <person name="Gournas C."/>
            <person name="Habgood R."/>
            <person name="Hainaut M."/>
            <person name="Harispe M.L."/>
            <person name="Henrissat B."/>
            <person name="Hilden K.S."/>
            <person name="Hope R."/>
            <person name="Hossain A."/>
            <person name="Karabika E."/>
            <person name="Karaffa L."/>
            <person name="Karanyi Z."/>
            <person name="Krasevec N."/>
            <person name="Kuo A."/>
            <person name="Kusch H."/>
            <person name="LaButti K."/>
            <person name="Lagendijk E.L."/>
            <person name="Lapidus A."/>
            <person name="Levasseur A."/>
            <person name="Lindquist E."/>
            <person name="Lipzen A."/>
            <person name="Logrieco A.F."/>
            <person name="MacCabe A."/>
            <person name="Maekelae M.R."/>
            <person name="Malavazi I."/>
            <person name="Melin P."/>
            <person name="Meyer V."/>
            <person name="Mielnichuk N."/>
            <person name="Miskei M."/>
            <person name="Molnar A.P."/>
            <person name="Mule G."/>
            <person name="Ngan C.Y."/>
            <person name="Orejas M."/>
            <person name="Orosz E."/>
            <person name="Ouedraogo J.P."/>
            <person name="Overkamp K.M."/>
            <person name="Park H.-S."/>
            <person name="Perrone G."/>
            <person name="Piumi F."/>
            <person name="Punt P.J."/>
            <person name="Ram A.F."/>
            <person name="Ramon A."/>
            <person name="Rauscher S."/>
            <person name="Record E."/>
            <person name="Riano-Pachon D.M."/>
            <person name="Robert V."/>
            <person name="Roehrig J."/>
            <person name="Ruller R."/>
            <person name="Salamov A."/>
            <person name="Salih N.S."/>
            <person name="Samson R.A."/>
            <person name="Sandor E."/>
            <person name="Sanguinetti M."/>
            <person name="Schuetze T."/>
            <person name="Sepcic K."/>
            <person name="Shelest E."/>
            <person name="Sherlock G."/>
            <person name="Sophianopoulou V."/>
            <person name="Squina F.M."/>
            <person name="Sun H."/>
            <person name="Susca A."/>
            <person name="Todd R.B."/>
            <person name="Tsang A."/>
            <person name="Unkles S.E."/>
            <person name="van de Wiele N."/>
            <person name="van Rossen-Uffink D."/>
            <person name="Oliveira J.V."/>
            <person name="Vesth T.C."/>
            <person name="Visser J."/>
            <person name="Yu J.-H."/>
            <person name="Zhou M."/>
            <person name="Andersen M.R."/>
            <person name="Archer D.B."/>
            <person name="Baker S.E."/>
            <person name="Benoit I."/>
            <person name="Brakhage A.A."/>
            <person name="Braus G.H."/>
            <person name="Fischer R."/>
            <person name="Frisvad J.C."/>
            <person name="Goldman G.H."/>
            <person name="Houbraken J."/>
            <person name="Oakley B."/>
            <person name="Pocsi I."/>
            <person name="Scazzocchio C."/>
            <person name="Seiboth B."/>
            <person name="vanKuyk P.A."/>
            <person name="Wortman J."/>
            <person name="Dyer P.S."/>
            <person name="Grigoriev I.V."/>
        </authorList>
    </citation>
    <scope>NUCLEOTIDE SEQUENCE [LARGE SCALE GENOMIC DNA]</scope>
    <source>
        <strain evidence="8">ITEM 5010</strain>
    </source>
</reference>
<dbReference type="InterPro" id="IPR006139">
    <property type="entry name" value="D-isomer_2_OHA_DH_cat_dom"/>
</dbReference>
<sequence length="313" mass="33870">MARLGSVHCPIPIFDLPCPYTLNTYHWTPQSELANRIKDATIILTTTIRLSAEVPTPHISHNLQLSVIMASGTDCVDKAACQTRGITICNCPGINIDSVSEHSTSAMRVDPGIETEWKTNGTLHPRLRISDGKPPLLCGQETLGILGYGAVGRRVETLARALGMKVIVSDHKGVVPREGRVSFERFLEESTVLVLCLPRSAETVNLISTAEFRRMSSQALLINDSRGGIVDEHALLDAVKQGFISGAVVDVFANEPVGRGGSPLISRETAAEGLNLLVNPHLAWYSGTTLQNLQDGVKCTVEMWVGGKTINRI</sequence>
<dbReference type="Proteomes" id="UP000188318">
    <property type="component" value="Unassembled WGS sequence"/>
</dbReference>
<dbReference type="InterPro" id="IPR036291">
    <property type="entry name" value="NAD(P)-bd_dom_sf"/>
</dbReference>
<dbReference type="Pfam" id="PF02826">
    <property type="entry name" value="2-Hacid_dh_C"/>
    <property type="match status" value="1"/>
</dbReference>
<dbReference type="GO" id="GO:0051287">
    <property type="term" value="F:NAD binding"/>
    <property type="evidence" value="ECO:0007669"/>
    <property type="project" value="InterPro"/>
</dbReference>
<organism evidence="7 8">
    <name type="scientific">Aspergillus carbonarius (strain ITEM 5010)</name>
    <dbReference type="NCBI Taxonomy" id="602072"/>
    <lineage>
        <taxon>Eukaryota</taxon>
        <taxon>Fungi</taxon>
        <taxon>Dikarya</taxon>
        <taxon>Ascomycota</taxon>
        <taxon>Pezizomycotina</taxon>
        <taxon>Eurotiomycetes</taxon>
        <taxon>Eurotiomycetidae</taxon>
        <taxon>Eurotiales</taxon>
        <taxon>Aspergillaceae</taxon>
        <taxon>Aspergillus</taxon>
        <taxon>Aspergillus subgen. Circumdati</taxon>
    </lineage>
</organism>
<protein>
    <recommendedName>
        <fullName evidence="9">D-isomer specific 2-hydroxyacid dehydrogenase NAD-binding domain-containing protein</fullName>
    </recommendedName>
</protein>
<dbReference type="GO" id="GO:0016616">
    <property type="term" value="F:oxidoreductase activity, acting on the CH-OH group of donors, NAD or NADP as acceptor"/>
    <property type="evidence" value="ECO:0007669"/>
    <property type="project" value="InterPro"/>
</dbReference>
<evidence type="ECO:0000259" key="6">
    <source>
        <dbReference type="Pfam" id="PF02826"/>
    </source>
</evidence>
<dbReference type="AlphaFoldDB" id="A0A1R3RW23"/>
<dbReference type="EMBL" id="KV907495">
    <property type="protein sequence ID" value="OOF98684.1"/>
    <property type="molecule type" value="Genomic_DNA"/>
</dbReference>
<dbReference type="PANTHER" id="PTHR43761">
    <property type="entry name" value="D-ISOMER SPECIFIC 2-HYDROXYACID DEHYDROGENASE FAMILY PROTEIN (AFU_ORTHOLOGUE AFUA_1G13630)"/>
    <property type="match status" value="1"/>
</dbReference>
<dbReference type="SUPFAM" id="SSF52283">
    <property type="entry name" value="Formate/glycerate dehydrogenase catalytic domain-like"/>
    <property type="match status" value="1"/>
</dbReference>
<evidence type="ECO:0000259" key="5">
    <source>
        <dbReference type="Pfam" id="PF00389"/>
    </source>
</evidence>
<comment type="similarity">
    <text evidence="1 4">Belongs to the D-isomer specific 2-hydroxyacid dehydrogenase family.</text>
</comment>
<dbReference type="Gene3D" id="3.40.50.720">
    <property type="entry name" value="NAD(P)-binding Rossmann-like Domain"/>
    <property type="match status" value="2"/>
</dbReference>
<dbReference type="OrthoDB" id="298012at2759"/>
<evidence type="ECO:0000313" key="7">
    <source>
        <dbReference type="EMBL" id="OOF98684.1"/>
    </source>
</evidence>
<evidence type="ECO:0008006" key="9">
    <source>
        <dbReference type="Google" id="ProtNLM"/>
    </source>
</evidence>
<dbReference type="Pfam" id="PF00389">
    <property type="entry name" value="2-Hacid_dh"/>
    <property type="match status" value="1"/>
</dbReference>
<dbReference type="VEuPathDB" id="FungiDB:ASPCADRAFT_512903"/>